<name>A0ACC7LGM0_9FLAO</name>
<evidence type="ECO:0000313" key="1">
    <source>
        <dbReference type="EMBL" id="MFH6602558.1"/>
    </source>
</evidence>
<evidence type="ECO:0000313" key="2">
    <source>
        <dbReference type="Proteomes" id="UP001595191"/>
    </source>
</evidence>
<dbReference type="EMBL" id="JBHFPV010000001">
    <property type="protein sequence ID" value="MFH6602558.1"/>
    <property type="molecule type" value="Genomic_DNA"/>
</dbReference>
<dbReference type="Proteomes" id="UP001595191">
    <property type="component" value="Unassembled WGS sequence"/>
</dbReference>
<sequence>MKNSIGRRDVLKSSIGVLGLGCLSAFDIFMGDPKNRFKIGACDWSINQLAKIEAIEVGKNIGLDGVQISLGTLNDDMHLRKPKIQQYYKEACKKHGMQIGGIAIGEMNNIPYKSDPRAEQWVSDSIDVAKALGVKVVLLAFFHKGDLKNDIEGTKETIRRLKKIAPKAEDSGVVLGLETWLSAEEHMHILDSVNSTSVKVYYDVANSNKMGYDIYEEIRQLGKENICEFHAKENGFLLGKGRIDFQAVRRAVDDIGYEGWVQIESAVPKKTDMFESYLHNNKYLRSVLNEK</sequence>
<gene>
    <name evidence="1" type="ORF">ACEZ3G_03650</name>
</gene>
<protein>
    <submittedName>
        <fullName evidence="1">Sugar phosphate isomerase/epimerase family protein</fullName>
    </submittedName>
</protein>
<proteinExistence type="predicted"/>
<comment type="caution">
    <text evidence="1">The sequence shown here is derived from an EMBL/GenBank/DDBJ whole genome shotgun (WGS) entry which is preliminary data.</text>
</comment>
<keyword evidence="1" id="KW-0413">Isomerase</keyword>
<reference evidence="1" key="1">
    <citation type="submission" date="2024-09" db="EMBL/GenBank/DDBJ databases">
        <authorList>
            <person name="Liu J."/>
        </authorList>
    </citation>
    <scope>NUCLEOTIDE SEQUENCE</scope>
    <source>
        <strain evidence="1">NBU2967</strain>
    </source>
</reference>
<keyword evidence="2" id="KW-1185">Reference proteome</keyword>
<accession>A0ACC7LGM0</accession>
<organism evidence="1 2">
    <name type="scientific">Meishania litoralis</name>
    <dbReference type="NCBI Taxonomy" id="3434685"/>
    <lineage>
        <taxon>Bacteria</taxon>
        <taxon>Pseudomonadati</taxon>
        <taxon>Bacteroidota</taxon>
        <taxon>Flavobacteriia</taxon>
        <taxon>Flavobacteriales</taxon>
        <taxon>Flavobacteriaceae</taxon>
        <taxon>Meishania</taxon>
    </lineage>
</organism>